<gene>
    <name evidence="1" type="ORF">Dda_0771</name>
</gene>
<evidence type="ECO:0000313" key="2">
    <source>
        <dbReference type="Proteomes" id="UP001221413"/>
    </source>
</evidence>
<keyword evidence="2" id="KW-1185">Reference proteome</keyword>
<organism evidence="1 2">
    <name type="scientific">Drechslerella dactyloides</name>
    <name type="common">Nematode-trapping fungus</name>
    <name type="synonym">Arthrobotrys dactyloides</name>
    <dbReference type="NCBI Taxonomy" id="74499"/>
    <lineage>
        <taxon>Eukaryota</taxon>
        <taxon>Fungi</taxon>
        <taxon>Dikarya</taxon>
        <taxon>Ascomycota</taxon>
        <taxon>Pezizomycotina</taxon>
        <taxon>Orbiliomycetes</taxon>
        <taxon>Orbiliales</taxon>
        <taxon>Orbiliaceae</taxon>
        <taxon>Drechslerella</taxon>
    </lineage>
</organism>
<dbReference type="EMBL" id="JAQGDS010000001">
    <property type="protein sequence ID" value="KAJ6264622.1"/>
    <property type="molecule type" value="Genomic_DNA"/>
</dbReference>
<sequence>MDSVSSALKDDIWKHVHRQFPTLPEAAKSMRIPLGRSIKKAFLCYLFDHDLASEQDILIWDNADCLLEPEYELTNICMGTSRYARLPCRGLPCSYASVKIDQMFTSPSAVARGFQGRSIFVGRLEFDQDHPEDTVTAIANMLRYFSRPGDALLHSTHSHSYAQVQTVIEYGSCRLFPFSTSETEFGDGIYFTDDIPTALGYATFRVPGPIYVYSKQAASEARSGVVKYLIGKEHQHIISSMALIQKTENDIRATIQNRNVIFSSDRISPIMVSHTIDGELKYEAPTDFPSTVKQFLLMSDESILHLLKEYELKVVRFDDTNDIMSADSQNTEIVQNERQIAEYKYDFMLEIANHISLNVTKLRTKAGYREEKELAGVRDLLERKAKFFDAP</sequence>
<comment type="caution">
    <text evidence="1">The sequence shown here is derived from an EMBL/GenBank/DDBJ whole genome shotgun (WGS) entry which is preliminary data.</text>
</comment>
<proteinExistence type="predicted"/>
<reference evidence="1" key="1">
    <citation type="submission" date="2023-01" db="EMBL/GenBank/DDBJ databases">
        <title>The chitinases involved in constricting ring structure development in the nematode-trapping fungus Drechslerella dactyloides.</title>
        <authorList>
            <person name="Wang R."/>
            <person name="Zhang L."/>
            <person name="Tang P."/>
            <person name="Li S."/>
            <person name="Liang L."/>
        </authorList>
    </citation>
    <scope>NUCLEOTIDE SEQUENCE</scope>
    <source>
        <strain evidence="1">YMF1.00031</strain>
    </source>
</reference>
<dbReference type="Proteomes" id="UP001221413">
    <property type="component" value="Unassembled WGS sequence"/>
</dbReference>
<dbReference type="AlphaFoldDB" id="A0AAD6NNA5"/>
<evidence type="ECO:0000313" key="1">
    <source>
        <dbReference type="EMBL" id="KAJ6264622.1"/>
    </source>
</evidence>
<name>A0AAD6NNA5_DREDA</name>
<accession>A0AAD6NNA5</accession>
<protein>
    <submittedName>
        <fullName evidence="1">Uncharacterized protein</fullName>
    </submittedName>
</protein>